<dbReference type="Gene3D" id="2.30.40.10">
    <property type="entry name" value="Urease, subunit C, domain 1"/>
    <property type="match status" value="1"/>
</dbReference>
<sequence>MYDLLVKNGQIIDGTGKPAFSADIAADQGTIVKIGNLSAASAQTVIDAAGHYVVPGFIDITNHSDVTAALFHTPGLDSLVRQGITTIIGGNCGVSLAPLVTADTIHAIRKWAPTSSINVNWISVSEFLKEVEKIRPAVNFGTLVGHGTLRRGVIGEEQRVLSLEELSSLKLLLKTAIREGAFGLSTNLSASHEAPATPDELIEISKVLKSEGGIYKTHLRNEGISLIASVNEALQIAHGAKVPVSISHLKAIGRKAWPLMKRALKMIERTQKSGEDVIFDVSPYASTGSQLSALLSPWVREGGFGHMIERLRDRSIRPTIVEDLAGLTLHFDRIRVAEAEDGISPGKTIADLAIRSGLSPEDTMIELLVANSGRVSIIGKTIHRKNIARAVRNATAVVATNGSGFSDVSDGYLLPHPRSFGTFPRYFYRYVNQEKILSWEEAVIKATSLPARFLGIPNRGLIAEKYAADIVVLSPDTIRDRATYENPYLFPGGIPYVIVNGAVVVSGGAMTGNRPGKVLRRK</sequence>
<dbReference type="InterPro" id="IPR013108">
    <property type="entry name" value="Amidohydro_3"/>
</dbReference>
<dbReference type="AlphaFoldDB" id="A0A931SB00"/>
<name>A0A931SB00_9BACT</name>
<evidence type="ECO:0000313" key="2">
    <source>
        <dbReference type="EMBL" id="MBI2096637.1"/>
    </source>
</evidence>
<dbReference type="Gene3D" id="3.30.1490.130">
    <property type="entry name" value="D-aminoacylase. Domain 3"/>
    <property type="match status" value="1"/>
</dbReference>
<dbReference type="PANTHER" id="PTHR11647">
    <property type="entry name" value="HYDRANTOINASE/DIHYDROPYRIMIDINASE FAMILY MEMBER"/>
    <property type="match status" value="1"/>
</dbReference>
<dbReference type="GO" id="GO:0016811">
    <property type="term" value="F:hydrolase activity, acting on carbon-nitrogen (but not peptide) bonds, in linear amides"/>
    <property type="evidence" value="ECO:0007669"/>
    <property type="project" value="InterPro"/>
</dbReference>
<reference evidence="2" key="1">
    <citation type="submission" date="2020-07" db="EMBL/GenBank/DDBJ databases">
        <title>Huge and variable diversity of episymbiotic CPR bacteria and DPANN archaea in groundwater ecosystems.</title>
        <authorList>
            <person name="He C.Y."/>
            <person name="Keren R."/>
            <person name="Whittaker M."/>
            <person name="Farag I.F."/>
            <person name="Doudna J."/>
            <person name="Cate J.H.D."/>
            <person name="Banfield J.F."/>
        </authorList>
    </citation>
    <scope>NUCLEOTIDE SEQUENCE</scope>
    <source>
        <strain evidence="2">NC_groundwater_193_Ag_S-0.1um_51_7</strain>
    </source>
</reference>
<dbReference type="SUPFAM" id="SSF51338">
    <property type="entry name" value="Composite domain of metallo-dependent hydrolases"/>
    <property type="match status" value="1"/>
</dbReference>
<dbReference type="InterPro" id="IPR011059">
    <property type="entry name" value="Metal-dep_hydrolase_composite"/>
</dbReference>
<evidence type="ECO:0000313" key="3">
    <source>
        <dbReference type="Proteomes" id="UP000724148"/>
    </source>
</evidence>
<dbReference type="Pfam" id="PF07969">
    <property type="entry name" value="Amidohydro_3"/>
    <property type="match status" value="1"/>
</dbReference>
<organism evidence="2 3">
    <name type="scientific">Candidatus Sungiibacteriota bacterium</name>
    <dbReference type="NCBI Taxonomy" id="2750080"/>
    <lineage>
        <taxon>Bacteria</taxon>
        <taxon>Candidatus Sungiibacteriota</taxon>
    </lineage>
</organism>
<dbReference type="InterPro" id="IPR023100">
    <property type="entry name" value="D-aminoacylase_insert_dom_sf"/>
</dbReference>
<accession>A0A931SB00</accession>
<dbReference type="SUPFAM" id="SSF51556">
    <property type="entry name" value="Metallo-dependent hydrolases"/>
    <property type="match status" value="1"/>
</dbReference>
<dbReference type="InterPro" id="IPR050378">
    <property type="entry name" value="Metallo-dep_Hydrolases_sf"/>
</dbReference>
<proteinExistence type="predicted"/>
<dbReference type="PANTHER" id="PTHR11647:SF1">
    <property type="entry name" value="COLLAPSIN RESPONSE MEDIATOR PROTEIN"/>
    <property type="match status" value="1"/>
</dbReference>
<dbReference type="Gene3D" id="3.20.20.140">
    <property type="entry name" value="Metal-dependent hydrolases"/>
    <property type="match status" value="1"/>
</dbReference>
<protein>
    <submittedName>
        <fullName evidence="2">Amidohydrolase family protein</fullName>
    </submittedName>
</protein>
<comment type="caution">
    <text evidence="2">The sequence shown here is derived from an EMBL/GenBank/DDBJ whole genome shotgun (WGS) entry which is preliminary data.</text>
</comment>
<dbReference type="Proteomes" id="UP000724148">
    <property type="component" value="Unassembled WGS sequence"/>
</dbReference>
<evidence type="ECO:0000259" key="1">
    <source>
        <dbReference type="Pfam" id="PF07969"/>
    </source>
</evidence>
<feature type="domain" description="Amidohydrolase 3" evidence="1">
    <location>
        <begin position="45"/>
        <end position="505"/>
    </location>
</feature>
<dbReference type="InterPro" id="IPR032466">
    <property type="entry name" value="Metal_Hydrolase"/>
</dbReference>
<gene>
    <name evidence="2" type="ORF">HYT40_00550</name>
</gene>
<dbReference type="EMBL" id="JACOZA010000008">
    <property type="protein sequence ID" value="MBI2096637.1"/>
    <property type="molecule type" value="Genomic_DNA"/>
</dbReference>